<dbReference type="Proteomes" id="UP000605992">
    <property type="component" value="Unassembled WGS sequence"/>
</dbReference>
<dbReference type="InterPro" id="IPR047928">
    <property type="entry name" value="Perm_prefix_1"/>
</dbReference>
<evidence type="ECO:0000313" key="3">
    <source>
        <dbReference type="Proteomes" id="UP000605992"/>
    </source>
</evidence>
<feature type="transmembrane region" description="Helical" evidence="1">
    <location>
        <begin position="155"/>
        <end position="179"/>
    </location>
</feature>
<protein>
    <submittedName>
        <fullName evidence="2">Uncharacterized protein</fullName>
    </submittedName>
</protein>
<gene>
    <name evidence="2" type="ORF">Pth03_55740</name>
</gene>
<dbReference type="AlphaFoldDB" id="A0A8J3XYC5"/>
<keyword evidence="1" id="KW-0812">Transmembrane</keyword>
<dbReference type="RefSeq" id="WP_203947319.1">
    <property type="nucleotide sequence ID" value="NZ_BOOR01000047.1"/>
</dbReference>
<organism evidence="2 3">
    <name type="scientific">Planotetraspora thailandica</name>
    <dbReference type="NCBI Taxonomy" id="487172"/>
    <lineage>
        <taxon>Bacteria</taxon>
        <taxon>Bacillati</taxon>
        <taxon>Actinomycetota</taxon>
        <taxon>Actinomycetes</taxon>
        <taxon>Streptosporangiales</taxon>
        <taxon>Streptosporangiaceae</taxon>
        <taxon>Planotetraspora</taxon>
    </lineage>
</organism>
<name>A0A8J3XYC5_9ACTN</name>
<keyword evidence="3" id="KW-1185">Reference proteome</keyword>
<feature type="transmembrane region" description="Helical" evidence="1">
    <location>
        <begin position="124"/>
        <end position="143"/>
    </location>
</feature>
<evidence type="ECO:0000313" key="2">
    <source>
        <dbReference type="EMBL" id="GII57185.1"/>
    </source>
</evidence>
<accession>A0A8J3XYC5</accession>
<evidence type="ECO:0000256" key="1">
    <source>
        <dbReference type="SAM" id="Phobius"/>
    </source>
</evidence>
<dbReference type="EMBL" id="BOOR01000047">
    <property type="protein sequence ID" value="GII57185.1"/>
    <property type="molecule type" value="Genomic_DNA"/>
</dbReference>
<sequence length="254" mass="27168">MAVRGPIDDYVIGLRRALHGPVRAKRDLLAEARDGLADAALAYADEGYDRAEAERLAVADFGSVAEVAPAFQEELAVAQGRRTAALLFVSVPVTALMWSLIWKVFPEPVAAPAPPWWFWTVSRIIDYTQLATGLAAGLALFAFGRGLRVVRRPRVLTRVLGIAVLTQILVTAVLGTALAQGAGGPPGFVDYAPGVALSLITYALSAWQLLSAALCVRHSRVHRDGSSTLPIAVVNEFHAERSPASAARPESVRR</sequence>
<keyword evidence="1" id="KW-0472">Membrane</keyword>
<feature type="transmembrane region" description="Helical" evidence="1">
    <location>
        <begin position="191"/>
        <end position="216"/>
    </location>
</feature>
<comment type="caution">
    <text evidence="2">The sequence shown here is derived from an EMBL/GenBank/DDBJ whole genome shotgun (WGS) entry which is preliminary data.</text>
</comment>
<feature type="transmembrane region" description="Helical" evidence="1">
    <location>
        <begin position="84"/>
        <end position="104"/>
    </location>
</feature>
<keyword evidence="1" id="KW-1133">Transmembrane helix</keyword>
<reference evidence="2" key="1">
    <citation type="submission" date="2021-01" db="EMBL/GenBank/DDBJ databases">
        <title>Whole genome shotgun sequence of Planotetraspora thailandica NBRC 104271.</title>
        <authorList>
            <person name="Komaki H."/>
            <person name="Tamura T."/>
        </authorList>
    </citation>
    <scope>NUCLEOTIDE SEQUENCE</scope>
    <source>
        <strain evidence="2">NBRC 104271</strain>
    </source>
</reference>
<proteinExistence type="predicted"/>
<dbReference type="NCBIfam" id="NF038403">
    <property type="entry name" value="perm_prefix_1"/>
    <property type="match status" value="1"/>
</dbReference>